<dbReference type="EMBL" id="BAAACG010000001">
    <property type="protein sequence ID" value="GAA0732678.1"/>
    <property type="molecule type" value="Genomic_DNA"/>
</dbReference>
<dbReference type="Pfam" id="PF02423">
    <property type="entry name" value="OCD_Mu_crystall"/>
    <property type="match status" value="1"/>
</dbReference>
<dbReference type="RefSeq" id="WP_343758051.1">
    <property type="nucleotide sequence ID" value="NZ_BAAACG010000001.1"/>
</dbReference>
<dbReference type="Gene3D" id="3.30.1780.10">
    <property type="entry name" value="ornithine cyclodeaminase, domain 1"/>
    <property type="match status" value="1"/>
</dbReference>
<protein>
    <submittedName>
        <fullName evidence="1">Alanine dehydrogenase</fullName>
    </submittedName>
</protein>
<accession>A0ABP3UFJ1</accession>
<dbReference type="PANTHER" id="PTHR13812:SF19">
    <property type="entry name" value="KETIMINE REDUCTASE MU-CRYSTALLIN"/>
    <property type="match status" value="1"/>
</dbReference>
<dbReference type="SUPFAM" id="SSF51735">
    <property type="entry name" value="NAD(P)-binding Rossmann-fold domains"/>
    <property type="match status" value="1"/>
</dbReference>
<dbReference type="PIRSF" id="PIRSF001439">
    <property type="entry name" value="CryM"/>
    <property type="match status" value="1"/>
</dbReference>
<dbReference type="PANTHER" id="PTHR13812">
    <property type="entry name" value="KETIMINE REDUCTASE MU-CRYSTALLIN"/>
    <property type="match status" value="1"/>
</dbReference>
<sequence length="337" mass="36984">MFEIRVLSKEDISSVIEMQQVIDVVEAVYKARSEGMTEIWPTVFYDFISGKADMDIKSGYLKKEKLFGHKTVTWFEDNAKKGLPTLMGMISVFDAETGQPIGIMDASYITGIRTGAAGALGAKYLAKKNSENLLILGVGNQALFQIAATLKAFPNLRKVQVAAMHIEKAKSFIDNINEKLESKFGINTESVTFKAVENLESAVKDSQIIITVTPSRKPIIKKEWVQKGTHISCIGADMEGKQEIDSKLMSSSLIFVDDKEHCKQVGEIEIPLKKGMISDKDIAGEIGDLILGKVEGRTSEDQITIFDATGMALLDIAIAKIVLQLAEKKGLGTKVNF</sequence>
<organism evidence="1 2">
    <name type="scientific">Clostridium oceanicum</name>
    <dbReference type="NCBI Taxonomy" id="1543"/>
    <lineage>
        <taxon>Bacteria</taxon>
        <taxon>Bacillati</taxon>
        <taxon>Bacillota</taxon>
        <taxon>Clostridia</taxon>
        <taxon>Eubacteriales</taxon>
        <taxon>Clostridiaceae</taxon>
        <taxon>Clostridium</taxon>
    </lineage>
</organism>
<dbReference type="InterPro" id="IPR023401">
    <property type="entry name" value="ODC_N"/>
</dbReference>
<reference evidence="2" key="1">
    <citation type="journal article" date="2019" name="Int. J. Syst. Evol. Microbiol.">
        <title>The Global Catalogue of Microorganisms (GCM) 10K type strain sequencing project: providing services to taxonomists for standard genome sequencing and annotation.</title>
        <authorList>
            <consortium name="The Broad Institute Genomics Platform"/>
            <consortium name="The Broad Institute Genome Sequencing Center for Infectious Disease"/>
            <person name="Wu L."/>
            <person name="Ma J."/>
        </authorList>
    </citation>
    <scope>NUCLEOTIDE SEQUENCE [LARGE SCALE GENOMIC DNA]</scope>
    <source>
        <strain evidence="2">JCM 1407</strain>
    </source>
</reference>
<proteinExistence type="predicted"/>
<dbReference type="Gene3D" id="3.40.50.720">
    <property type="entry name" value="NAD(P)-binding Rossmann-like Domain"/>
    <property type="match status" value="1"/>
</dbReference>
<comment type="caution">
    <text evidence="1">The sequence shown here is derived from an EMBL/GenBank/DDBJ whole genome shotgun (WGS) entry which is preliminary data.</text>
</comment>
<dbReference type="InterPro" id="IPR036291">
    <property type="entry name" value="NAD(P)-bd_dom_sf"/>
</dbReference>
<gene>
    <name evidence="1" type="primary">ala</name>
    <name evidence="1" type="ORF">GCM10008906_02630</name>
</gene>
<dbReference type="InterPro" id="IPR003462">
    <property type="entry name" value="ODC_Mu_crystall"/>
</dbReference>
<name>A0ABP3UFJ1_9CLOT</name>
<evidence type="ECO:0000313" key="1">
    <source>
        <dbReference type="EMBL" id="GAA0732678.1"/>
    </source>
</evidence>
<dbReference type="Proteomes" id="UP001501510">
    <property type="component" value="Unassembled WGS sequence"/>
</dbReference>
<evidence type="ECO:0000313" key="2">
    <source>
        <dbReference type="Proteomes" id="UP001501510"/>
    </source>
</evidence>
<keyword evidence="2" id="KW-1185">Reference proteome</keyword>